<accession>A0A1H4EGJ4</accession>
<dbReference type="InterPro" id="IPR004843">
    <property type="entry name" value="Calcineurin-like_PHP"/>
</dbReference>
<evidence type="ECO:0000259" key="4">
    <source>
        <dbReference type="Pfam" id="PF16371"/>
    </source>
</evidence>
<proteinExistence type="predicted"/>
<evidence type="ECO:0000259" key="3">
    <source>
        <dbReference type="Pfam" id="PF16370"/>
    </source>
</evidence>
<keyword evidence="6" id="KW-1185">Reference proteome</keyword>
<sequence>MKKCLLLLICCTLCAAVSARPVRGTVKCGGKPVCGVAVTDGYTFTESDAQGSFTLDADDEALFISLVTPAGYLAPLAEGVPQFYRPYDPAAKRYDFELLPWPGSEACYELLAVADPQPKTETHFERLRTEIIPVLQTETAAKKARGVAQATILLGDIVWDSPQLFAGVKAEFASLGIPVYGVIGNHDHDLNKYTDREATENYRRHFGPTYYAFDMGHTHYIVLDDIIYHGAKKYEEQIDSMQLRWAAAYARRLPAGSRVCVAMHAPAMKSWLGNRVMESAIPLMDAFAAHDLHFITGHTHLNSNFDIREGVMEHNVAQVCGNLWWDPINWDGTPKGYQLFRECGGEFSWEYRTLGEYPARQLRVWRPGEVENHPDCAVAKVWNWDSYWTVVWYEDGRYRGAMQRTQLEDPDYTAHLNSLKAAGKKLAKPQRPRTTNFYFTARPSASAREIEVVATDRFGRRYSERIPLGNNL</sequence>
<dbReference type="Pfam" id="PF16371">
    <property type="entry name" value="MetallophosN"/>
    <property type="match status" value="1"/>
</dbReference>
<dbReference type="Pfam" id="PF16370">
    <property type="entry name" value="MetallophosC"/>
    <property type="match status" value="1"/>
</dbReference>
<name>A0A1H4EGJ4_9BACT</name>
<dbReference type="InterPro" id="IPR032288">
    <property type="entry name" value="Metallophos_C"/>
</dbReference>
<dbReference type="SUPFAM" id="SSF56300">
    <property type="entry name" value="Metallo-dependent phosphatases"/>
    <property type="match status" value="1"/>
</dbReference>
<dbReference type="STRING" id="1033731.SAMN05444145_10771"/>
<gene>
    <name evidence="5" type="ORF">SAMN05444145_10771</name>
</gene>
<feature type="chain" id="PRO_5010252814" evidence="1">
    <location>
        <begin position="20"/>
        <end position="472"/>
    </location>
</feature>
<dbReference type="Pfam" id="PF00149">
    <property type="entry name" value="Metallophos"/>
    <property type="match status" value="1"/>
</dbReference>
<organism evidence="5 6">
    <name type="scientific">Alistipes timonensis JC136</name>
    <dbReference type="NCBI Taxonomy" id="1033731"/>
    <lineage>
        <taxon>Bacteria</taxon>
        <taxon>Pseudomonadati</taxon>
        <taxon>Bacteroidota</taxon>
        <taxon>Bacteroidia</taxon>
        <taxon>Bacteroidales</taxon>
        <taxon>Rikenellaceae</taxon>
        <taxon>Alistipes</taxon>
    </lineage>
</organism>
<dbReference type="Gene3D" id="3.60.21.10">
    <property type="match status" value="1"/>
</dbReference>
<dbReference type="GO" id="GO:0016787">
    <property type="term" value="F:hydrolase activity"/>
    <property type="evidence" value="ECO:0007669"/>
    <property type="project" value="InterPro"/>
</dbReference>
<feature type="domain" description="Calcineurin-like phosphoesterase" evidence="2">
    <location>
        <begin position="148"/>
        <end position="300"/>
    </location>
</feature>
<dbReference type="OrthoDB" id="1776264at2"/>
<dbReference type="RefSeq" id="WP_010265275.1">
    <property type="nucleotide sequence ID" value="NZ_CAEG01000016.1"/>
</dbReference>
<dbReference type="InterPro" id="IPR032285">
    <property type="entry name" value="Metallophos_N"/>
</dbReference>
<dbReference type="InterPro" id="IPR029052">
    <property type="entry name" value="Metallo-depent_PP-like"/>
</dbReference>
<protein>
    <submittedName>
        <fullName evidence="5">3',5'-cyclic AMP phosphodiesterase CpdA</fullName>
    </submittedName>
</protein>
<evidence type="ECO:0000259" key="2">
    <source>
        <dbReference type="Pfam" id="PF00149"/>
    </source>
</evidence>
<reference evidence="5 6" key="1">
    <citation type="submission" date="2016-10" db="EMBL/GenBank/DDBJ databases">
        <authorList>
            <person name="de Groot N.N."/>
        </authorList>
    </citation>
    <scope>NUCLEOTIDE SEQUENCE [LARGE SCALE GENOMIC DNA]</scope>
    <source>
        <strain evidence="5 6">DSM 25383</strain>
    </source>
</reference>
<feature type="domain" description="Calcineurin-like phosphoesterase C-terminal" evidence="3">
    <location>
        <begin position="313"/>
        <end position="462"/>
    </location>
</feature>
<evidence type="ECO:0000313" key="6">
    <source>
        <dbReference type="Proteomes" id="UP000183253"/>
    </source>
</evidence>
<dbReference type="Proteomes" id="UP000183253">
    <property type="component" value="Unassembled WGS sequence"/>
</dbReference>
<evidence type="ECO:0000313" key="5">
    <source>
        <dbReference type="EMBL" id="SEA83700.1"/>
    </source>
</evidence>
<dbReference type="InterPro" id="IPR051918">
    <property type="entry name" value="STPP_CPPED1"/>
</dbReference>
<dbReference type="AlphaFoldDB" id="A0A1H4EGJ4"/>
<feature type="domain" description="Calcineurin-like phosphoesterase N-terminal" evidence="4">
    <location>
        <begin position="24"/>
        <end position="98"/>
    </location>
</feature>
<evidence type="ECO:0000256" key="1">
    <source>
        <dbReference type="SAM" id="SignalP"/>
    </source>
</evidence>
<feature type="signal peptide" evidence="1">
    <location>
        <begin position="1"/>
        <end position="19"/>
    </location>
</feature>
<dbReference type="EMBL" id="FNRI01000007">
    <property type="protein sequence ID" value="SEA83700.1"/>
    <property type="molecule type" value="Genomic_DNA"/>
</dbReference>
<dbReference type="PANTHER" id="PTHR43143">
    <property type="entry name" value="METALLOPHOSPHOESTERASE, CALCINEURIN SUPERFAMILY"/>
    <property type="match status" value="1"/>
</dbReference>
<keyword evidence="1" id="KW-0732">Signal</keyword>
<dbReference type="PANTHER" id="PTHR43143:SF1">
    <property type="entry name" value="SERINE_THREONINE-PROTEIN PHOSPHATASE CPPED1"/>
    <property type="match status" value="1"/>
</dbReference>